<evidence type="ECO:0000313" key="15">
    <source>
        <dbReference type="Proteomes" id="UP000298774"/>
    </source>
</evidence>
<evidence type="ECO:0000256" key="3">
    <source>
        <dbReference type="ARBA" id="ARBA00008086"/>
    </source>
</evidence>
<gene>
    <name evidence="7 9" type="primary">kduI</name>
    <name evidence="10" type="ORF">CHT98_32955</name>
    <name evidence="11" type="ORF">D3867_32460</name>
    <name evidence="12" type="ORF">D3868_30685</name>
    <name evidence="8" type="ORF">DS837_31020</name>
    <name evidence="9" type="ORF">SIM66_04975</name>
</gene>
<geneLocation type="plasmid" evidence="10">
    <name>unnamed</name>
</geneLocation>
<dbReference type="EC" id="5.3.1.17" evidence="7"/>
<evidence type="ECO:0000256" key="7">
    <source>
        <dbReference type="HAMAP-Rule" id="MF_00687"/>
    </source>
</evidence>
<evidence type="ECO:0000256" key="4">
    <source>
        <dbReference type="ARBA" id="ARBA00022723"/>
    </source>
</evidence>
<evidence type="ECO:0000313" key="12">
    <source>
        <dbReference type="EMBL" id="QCO13370.1"/>
    </source>
</evidence>
<reference evidence="8 16" key="2">
    <citation type="submission" date="2018-07" db="EMBL/GenBank/DDBJ databases">
        <title>Genome sequence of Roseomonas fauriae ATCC 49958.</title>
        <authorList>
            <person name="Sant'Anna F.H."/>
            <person name="Baldani J.I."/>
            <person name="Zilli J.E."/>
            <person name="Reis V.M."/>
            <person name="Hartmann A."/>
            <person name="Cruz L."/>
            <person name="de Souza E.M."/>
            <person name="de Oliveira Pedrosa F."/>
            <person name="Passaglia L.M.P."/>
        </authorList>
    </citation>
    <scope>NUCLEOTIDE SEQUENCE [LARGE SCALE GENOMIC DNA]</scope>
    <source>
        <strain evidence="8 16">ATCC 49958</strain>
    </source>
</reference>
<keyword evidence="5 7" id="KW-0862">Zinc</keyword>
<feature type="binding site" evidence="7">
    <location>
        <position position="196"/>
    </location>
    <ligand>
        <name>Zn(2+)</name>
        <dbReference type="ChEBI" id="CHEBI:29105"/>
    </ligand>
</feature>
<organism evidence="10 13">
    <name type="scientific">Azospirillum brasilense</name>
    <dbReference type="NCBI Taxonomy" id="192"/>
    <lineage>
        <taxon>Bacteria</taxon>
        <taxon>Pseudomonadati</taxon>
        <taxon>Pseudomonadota</taxon>
        <taxon>Alphaproteobacteria</taxon>
        <taxon>Rhodospirillales</taxon>
        <taxon>Azospirillaceae</taxon>
        <taxon>Azospirillum</taxon>
    </lineage>
</organism>
<dbReference type="CDD" id="cd20491">
    <property type="entry name" value="cupin_KduI_C"/>
    <property type="match status" value="1"/>
</dbReference>
<comment type="pathway">
    <text evidence="2 7">Glycan metabolism; pectin degradation; 2-dehydro-3-deoxy-D-gluconate from pectin: step 4/5.</text>
</comment>
<keyword evidence="10" id="KW-0614">Plasmid</keyword>
<dbReference type="EMBL" id="QOKV01000047">
    <property type="protein sequence ID" value="KAA0676346.1"/>
    <property type="molecule type" value="Genomic_DNA"/>
</dbReference>
<evidence type="ECO:0000256" key="2">
    <source>
        <dbReference type="ARBA" id="ARBA00005148"/>
    </source>
</evidence>
<reference evidence="10 13" key="1">
    <citation type="submission" date="2017-07" db="EMBL/GenBank/DDBJ databases">
        <title>Whole genome sequence of Azospirillum brasilense 2A1, a potential biofertilizer strain.</title>
        <authorList>
            <person name="Fontana C.A."/>
            <person name="Toffoli L.M."/>
            <person name="Salazar S.M."/>
            <person name="Puglisi E."/>
            <person name="Pedraza R."/>
            <person name="Bassi D."/>
            <person name="Cocconcelli P.S."/>
        </authorList>
    </citation>
    <scope>NUCLEOTIDE SEQUENCE [LARGE SCALE GENOMIC DNA]</scope>
    <source>
        <strain evidence="10 13">2A1</strain>
        <plasmid evidence="10">unnamed</plasmid>
    </source>
</reference>
<proteinExistence type="inferred from homology"/>
<dbReference type="InterPro" id="IPR027449">
    <property type="entry name" value="KduI_N"/>
</dbReference>
<dbReference type="HAMAP" id="MF_00687">
    <property type="entry name" value="KduI"/>
    <property type="match status" value="1"/>
</dbReference>
<dbReference type="EMBL" id="CP032343">
    <property type="protein sequence ID" value="QCO13370.1"/>
    <property type="molecule type" value="Genomic_DNA"/>
</dbReference>
<evidence type="ECO:0000313" key="10">
    <source>
        <dbReference type="EMBL" id="OYD80107.1"/>
    </source>
</evidence>
<dbReference type="Proteomes" id="UP000298774">
    <property type="component" value="Plasmid p4"/>
</dbReference>
<dbReference type="PANTHER" id="PTHR38461:SF1">
    <property type="entry name" value="4-DEOXY-L-THREO-5-HEXOSULOSE-URONATE KETOL-ISOMERASE"/>
    <property type="match status" value="1"/>
</dbReference>
<dbReference type="GO" id="GO:0019698">
    <property type="term" value="P:D-galacturonate catabolic process"/>
    <property type="evidence" value="ECO:0007669"/>
    <property type="project" value="TreeGrafter"/>
</dbReference>
<dbReference type="GO" id="GO:0008697">
    <property type="term" value="F:4-deoxy-L-threo-5-hexosulose-uronate ketol-isomerase activity"/>
    <property type="evidence" value="ECO:0007669"/>
    <property type="project" value="UniProtKB-UniRule"/>
</dbReference>
<dbReference type="EMBL" id="CP032334">
    <property type="protein sequence ID" value="QCO06640.1"/>
    <property type="molecule type" value="Genomic_DNA"/>
</dbReference>
<dbReference type="GO" id="GO:0042840">
    <property type="term" value="P:D-glucuronate catabolic process"/>
    <property type="evidence" value="ECO:0007669"/>
    <property type="project" value="TreeGrafter"/>
</dbReference>
<name>A0A235H3R3_AZOBR</name>
<dbReference type="Proteomes" id="UP001277471">
    <property type="component" value="Unassembled WGS sequence"/>
</dbReference>
<evidence type="ECO:0000313" key="8">
    <source>
        <dbReference type="EMBL" id="KAA0676346.1"/>
    </source>
</evidence>
<dbReference type="RefSeq" id="WP_079285396.1">
    <property type="nucleotide sequence ID" value="NZ_CP012917.1"/>
</dbReference>
<protein>
    <recommendedName>
        <fullName evidence="7">4-deoxy-L-threo-5-hexosulose-uronate ketol-isomerase</fullName>
        <ecNumber evidence="7">5.3.1.17</ecNumber>
    </recommendedName>
    <alternativeName>
        <fullName evidence="7">5-keto-4-deoxyuronate isomerase</fullName>
    </alternativeName>
    <alternativeName>
        <fullName evidence="7">DKI isomerase</fullName>
    </alternativeName>
</protein>
<dbReference type="Pfam" id="PF04962">
    <property type="entry name" value="KduI"/>
    <property type="match status" value="1"/>
</dbReference>
<dbReference type="InterPro" id="IPR011051">
    <property type="entry name" value="RmlC_Cupin_sf"/>
</dbReference>
<evidence type="ECO:0000313" key="11">
    <source>
        <dbReference type="EMBL" id="QCO06640.1"/>
    </source>
</evidence>
<accession>A0A235H3R3</accession>
<evidence type="ECO:0000313" key="13">
    <source>
        <dbReference type="Proteomes" id="UP000215367"/>
    </source>
</evidence>
<evidence type="ECO:0000256" key="1">
    <source>
        <dbReference type="ARBA" id="ARBA00000552"/>
    </source>
</evidence>
<dbReference type="Gene3D" id="2.60.120.10">
    <property type="entry name" value="Jelly Rolls"/>
    <property type="match status" value="1"/>
</dbReference>
<dbReference type="PIRSF" id="PIRSF006625">
    <property type="entry name" value="KduI"/>
    <property type="match status" value="1"/>
</dbReference>
<evidence type="ECO:0000313" key="16">
    <source>
        <dbReference type="Proteomes" id="UP000476837"/>
    </source>
</evidence>
<feature type="binding site" evidence="7">
    <location>
        <position position="203"/>
    </location>
    <ligand>
        <name>Zn(2+)</name>
        <dbReference type="ChEBI" id="CHEBI:29105"/>
    </ligand>
</feature>
<keyword evidence="17" id="KW-1185">Reference proteome</keyword>
<dbReference type="EMBL" id="JAWXYC010000002">
    <property type="protein sequence ID" value="MDX5950543.1"/>
    <property type="molecule type" value="Genomic_DNA"/>
</dbReference>
<sequence>MKITVRHASHQDDVRNYDTTKLRDHFLVPSIFEADDIVLTYSHIDRFVVGGAMPVSGPLKLESAKAIGSANFLDRRELGAVNVGGPGRITVDGAVFELAPRDCLYITMGSLDVRFESLDPANPAKFYLNSAPAHARFETMKISIAQAKAVHMGDPAQSNERTIYQMIHPDVCRTAQLVLGMTVLKPNNMWNTMPCHTHDRRCEVYFYFDLPEPARVFHFMGEPSETRHVVVANEQAVISPSWSIHSGVGTRNYTFIWAMAGDNQDFTDMDFIPMEDLR</sequence>
<feature type="binding site" evidence="7">
    <location>
        <position position="198"/>
    </location>
    <ligand>
        <name>Zn(2+)</name>
        <dbReference type="ChEBI" id="CHEBI:29105"/>
    </ligand>
</feature>
<geneLocation type="plasmid" evidence="11 15">
    <name>p4</name>
</geneLocation>
<dbReference type="Gene3D" id="2.60.120.520">
    <property type="entry name" value="pectin degrading enzyme 5-keto 4- deoxyuronate isomerase, domain 1"/>
    <property type="match status" value="1"/>
</dbReference>
<dbReference type="UniPathway" id="UPA00545">
    <property type="reaction ID" value="UER00826"/>
</dbReference>
<dbReference type="Proteomes" id="UP000215367">
    <property type="component" value="Unassembled WGS sequence"/>
</dbReference>
<dbReference type="GO" id="GO:0045490">
    <property type="term" value="P:pectin catabolic process"/>
    <property type="evidence" value="ECO:0007669"/>
    <property type="project" value="UniProtKB-UniRule"/>
</dbReference>
<dbReference type="Proteomes" id="UP000298596">
    <property type="component" value="Plasmid p4"/>
</dbReference>
<dbReference type="GO" id="GO:0008270">
    <property type="term" value="F:zinc ion binding"/>
    <property type="evidence" value="ECO:0007669"/>
    <property type="project" value="UniProtKB-UniRule"/>
</dbReference>
<comment type="catalytic activity">
    <reaction evidence="1 7">
        <text>5-dehydro-4-deoxy-D-glucuronate = 3-deoxy-D-glycero-2,5-hexodiulosonate</text>
        <dbReference type="Rhea" id="RHEA:23896"/>
        <dbReference type="ChEBI" id="CHEBI:17117"/>
        <dbReference type="ChEBI" id="CHEBI:29071"/>
        <dbReference type="EC" id="5.3.1.17"/>
    </reaction>
</comment>
<evidence type="ECO:0000256" key="5">
    <source>
        <dbReference type="ARBA" id="ARBA00022833"/>
    </source>
</evidence>
<comment type="similarity">
    <text evidence="3 7">Belongs to the KduI family.</text>
</comment>
<comment type="function">
    <text evidence="7">Catalyzes the isomerization of 5-dehydro-4-deoxy-D-glucuronate to 3-deoxy-D-glycero-2,5-hexodiulosonate.</text>
</comment>
<feature type="binding site" evidence="7">
    <location>
        <position position="245"/>
    </location>
    <ligand>
        <name>Zn(2+)</name>
        <dbReference type="ChEBI" id="CHEBI:29105"/>
    </ligand>
</feature>
<evidence type="ECO:0000313" key="17">
    <source>
        <dbReference type="Proteomes" id="UP001277471"/>
    </source>
</evidence>
<reference evidence="14 15" key="3">
    <citation type="submission" date="2018-09" db="EMBL/GenBank/DDBJ databases">
        <title>Whole genome based analysis of evolution and adaptive divergence in Indian and Brazilian strains of Azospirillum brasilense.</title>
        <authorList>
            <person name="Singh C."/>
            <person name="Tripathi A.K."/>
        </authorList>
    </citation>
    <scope>NUCLEOTIDE SEQUENCE [LARGE SCALE GENOMIC DNA]</scope>
    <source>
        <strain evidence="11 14">MTCC4036</strain>
        <strain evidence="12 15">MTCC4038</strain>
        <plasmid evidence="14 15">p4</plasmid>
    </source>
</reference>
<keyword evidence="6 7" id="KW-0413">Isomerase</keyword>
<dbReference type="SUPFAM" id="SSF51182">
    <property type="entry name" value="RmlC-like cupins"/>
    <property type="match status" value="1"/>
</dbReference>
<dbReference type="InterPro" id="IPR007045">
    <property type="entry name" value="KduI"/>
</dbReference>
<evidence type="ECO:0000313" key="9">
    <source>
        <dbReference type="EMBL" id="MDX5950543.1"/>
    </source>
</evidence>
<dbReference type="EMBL" id="NOWT01000076">
    <property type="protein sequence ID" value="OYD80107.1"/>
    <property type="molecule type" value="Genomic_DNA"/>
</dbReference>
<dbReference type="NCBIfam" id="NF002091">
    <property type="entry name" value="PRK00924.1"/>
    <property type="match status" value="1"/>
</dbReference>
<keyword evidence="4 7" id="KW-0479">Metal-binding</keyword>
<dbReference type="InterPro" id="IPR021120">
    <property type="entry name" value="KduI/IolB_isomerase"/>
</dbReference>
<reference evidence="9 17" key="4">
    <citation type="submission" date="2023-11" db="EMBL/GenBank/DDBJ databases">
        <title>MicrobeMod: A computational toolkit for identifying prokaryotic methylation and restriction-modification with nanopore sequencing.</title>
        <authorList>
            <person name="Crits-Christoph A."/>
            <person name="Kang S.C."/>
            <person name="Lee H."/>
            <person name="Ostrov N."/>
        </authorList>
    </citation>
    <scope>NUCLEOTIDE SEQUENCE [LARGE SCALE GENOMIC DNA]</scope>
    <source>
        <strain evidence="9 17">ATCC 29145</strain>
    </source>
</reference>
<evidence type="ECO:0000256" key="6">
    <source>
        <dbReference type="ARBA" id="ARBA00023235"/>
    </source>
</evidence>
<dbReference type="PANTHER" id="PTHR38461">
    <property type="entry name" value="4-DEOXY-L-THREO-5-HEXOSULOSE-URONATE KETOL-ISOMERASE"/>
    <property type="match status" value="1"/>
</dbReference>
<dbReference type="GeneID" id="56448903"/>
<dbReference type="AlphaFoldDB" id="A0A235H3R3"/>
<comment type="cofactor">
    <cofactor evidence="7">
        <name>Zn(2+)</name>
        <dbReference type="ChEBI" id="CHEBI:29105"/>
    </cofactor>
    <text evidence="7">Binds 1 zinc ion per subunit.</text>
</comment>
<dbReference type="InterPro" id="IPR014710">
    <property type="entry name" value="RmlC-like_jellyroll"/>
</dbReference>
<evidence type="ECO:0000313" key="14">
    <source>
        <dbReference type="Proteomes" id="UP000298596"/>
    </source>
</evidence>
<dbReference type="Proteomes" id="UP000476837">
    <property type="component" value="Unassembled WGS sequence"/>
</dbReference>
<dbReference type="CDD" id="cd20294">
    <property type="entry name" value="cupin_KduI_N"/>
    <property type="match status" value="1"/>
</dbReference>